<keyword evidence="3" id="KW-1133">Transmembrane helix</keyword>
<comment type="caution">
    <text evidence="4">The sequence shown here is derived from an EMBL/GenBank/DDBJ whole genome shotgun (WGS) entry which is preliminary data.</text>
</comment>
<comment type="subcellular location">
    <subcellularLocation>
        <location evidence="1">Membrane</location>
        <topology evidence="1">Single-pass membrane protein</topology>
    </subcellularLocation>
</comment>
<dbReference type="PANTHER" id="PTHR21461">
    <property type="entry name" value="GLYCOSYLTRANSFERASE FAMILY 92 PROTEIN"/>
    <property type="match status" value="1"/>
</dbReference>
<evidence type="ECO:0000256" key="2">
    <source>
        <dbReference type="ARBA" id="ARBA00022692"/>
    </source>
</evidence>
<dbReference type="Pfam" id="PF13704">
    <property type="entry name" value="Glyco_tranf_2_4"/>
    <property type="match status" value="1"/>
</dbReference>
<gene>
    <name evidence="4" type="ORF">GCM10011363_01020</name>
</gene>
<evidence type="ECO:0008006" key="6">
    <source>
        <dbReference type="Google" id="ProtNLM"/>
    </source>
</evidence>
<evidence type="ECO:0000256" key="1">
    <source>
        <dbReference type="ARBA" id="ARBA00004167"/>
    </source>
</evidence>
<evidence type="ECO:0000313" key="5">
    <source>
        <dbReference type="Proteomes" id="UP000645462"/>
    </source>
</evidence>
<evidence type="ECO:0000256" key="3">
    <source>
        <dbReference type="ARBA" id="ARBA00022989"/>
    </source>
</evidence>
<keyword evidence="5" id="KW-1185">Reference proteome</keyword>
<reference evidence="5" key="1">
    <citation type="journal article" date="2019" name="Int. J. Syst. Evol. Microbiol.">
        <title>The Global Catalogue of Microorganisms (GCM) 10K type strain sequencing project: providing services to taxonomists for standard genome sequencing and annotation.</title>
        <authorList>
            <consortium name="The Broad Institute Genomics Platform"/>
            <consortium name="The Broad Institute Genome Sequencing Center for Infectious Disease"/>
            <person name="Wu L."/>
            <person name="Ma J."/>
        </authorList>
    </citation>
    <scope>NUCLEOTIDE SEQUENCE [LARGE SCALE GENOMIC DNA]</scope>
    <source>
        <strain evidence="5">CGMCC 1.12478</strain>
    </source>
</reference>
<keyword evidence="2" id="KW-0812">Transmembrane</keyword>
<sequence>MSFTLFSSLKNEGPFIVEWVAYHRVIGFDRIVIASNDCQDRSDGVLAALDREGLIEHRPNILYGKLSPQMQAEAKARRDGVFRNGDYVMWLDLDEFLVPPERMPSVSDLVRALHARGGTSISINWRIMGDSGFAGLPNGFVLDKFTGTSKRFFRLSSPVKTLFRYSDAVEQLHLHRPIWIQGAEDSVTMLDGCGAKLGHEYFTERFRDGSPKGGVAPRNGFSRFGRINHYCVRTRMLYALKQARGLGFFGGNGAHLARYSDTFFDRFNQNVAQSHDILRYHDLLVDEHARILSVSNIKRAHEASVKATLAAMPSLARTAA</sequence>
<dbReference type="PANTHER" id="PTHR21461:SF69">
    <property type="entry name" value="GLYCOSYLTRANSFERASE FAMILY 92 PROTEIN"/>
    <property type="match status" value="1"/>
</dbReference>
<name>A0ABQ1K4V5_9RHOB</name>
<evidence type="ECO:0000313" key="4">
    <source>
        <dbReference type="EMBL" id="GGB88225.1"/>
    </source>
</evidence>
<dbReference type="EMBL" id="BMFC01000001">
    <property type="protein sequence ID" value="GGB88225.1"/>
    <property type="molecule type" value="Genomic_DNA"/>
</dbReference>
<dbReference type="RefSeq" id="WP_188479993.1">
    <property type="nucleotide sequence ID" value="NZ_BMFC01000001.1"/>
</dbReference>
<organism evidence="4 5">
    <name type="scientific">Marivita lacus</name>
    <dbReference type="NCBI Taxonomy" id="1323742"/>
    <lineage>
        <taxon>Bacteria</taxon>
        <taxon>Pseudomonadati</taxon>
        <taxon>Pseudomonadota</taxon>
        <taxon>Alphaproteobacteria</taxon>
        <taxon>Rhodobacterales</taxon>
        <taxon>Roseobacteraceae</taxon>
        <taxon>Marivita</taxon>
    </lineage>
</organism>
<protein>
    <recommendedName>
        <fullName evidence="6">Glycosyltransferase family 2 protein</fullName>
    </recommendedName>
</protein>
<keyword evidence="3" id="KW-0472">Membrane</keyword>
<dbReference type="Proteomes" id="UP000645462">
    <property type="component" value="Unassembled WGS sequence"/>
</dbReference>
<accession>A0ABQ1K4V5</accession>
<proteinExistence type="predicted"/>